<keyword evidence="1" id="KW-1133">Transmembrane helix</keyword>
<keyword evidence="1" id="KW-0812">Transmembrane</keyword>
<keyword evidence="1" id="KW-0472">Membrane</keyword>
<organism evidence="2 3">
    <name type="scientific">Brucella lupini</name>
    <dbReference type="NCBI Taxonomy" id="255457"/>
    <lineage>
        <taxon>Bacteria</taxon>
        <taxon>Pseudomonadati</taxon>
        <taxon>Pseudomonadota</taxon>
        <taxon>Alphaproteobacteria</taxon>
        <taxon>Hyphomicrobiales</taxon>
        <taxon>Brucellaceae</taxon>
        <taxon>Brucella/Ochrobactrum group</taxon>
        <taxon>Brucella</taxon>
    </lineage>
</organism>
<sequence length="49" mass="5613">MEALDLIKHGYLSCCVTANIAIGMIIETLTIMHRLYRFQIQLQAMMISI</sequence>
<protein>
    <submittedName>
        <fullName evidence="2">Uncharacterized protein</fullName>
    </submittedName>
</protein>
<gene>
    <name evidence="2" type="ORF">CES86_1801</name>
</gene>
<comment type="caution">
    <text evidence="2">The sequence shown here is derived from an EMBL/GenBank/DDBJ whole genome shotgun (WGS) entry which is preliminary data.</text>
</comment>
<feature type="transmembrane region" description="Helical" evidence="1">
    <location>
        <begin position="6"/>
        <end position="26"/>
    </location>
</feature>
<accession>A0A256GUQ2</accession>
<dbReference type="AlphaFoldDB" id="A0A256GUQ2"/>
<evidence type="ECO:0000313" key="2">
    <source>
        <dbReference type="EMBL" id="OYR30476.1"/>
    </source>
</evidence>
<name>A0A256GUQ2_9HYPH</name>
<dbReference type="EMBL" id="NNRN01000044">
    <property type="protein sequence ID" value="OYR30476.1"/>
    <property type="molecule type" value="Genomic_DNA"/>
</dbReference>
<evidence type="ECO:0000313" key="3">
    <source>
        <dbReference type="Proteomes" id="UP000216363"/>
    </source>
</evidence>
<evidence type="ECO:0000256" key="1">
    <source>
        <dbReference type="SAM" id="Phobius"/>
    </source>
</evidence>
<proteinExistence type="predicted"/>
<dbReference type="Proteomes" id="UP000216363">
    <property type="component" value="Unassembled WGS sequence"/>
</dbReference>
<reference evidence="2 3" key="1">
    <citation type="submission" date="2017-07" db="EMBL/GenBank/DDBJ databases">
        <title>Draft genome of Ochrobactrum lupini type strain LUP21.</title>
        <authorList>
            <person name="Krzyzanowska D.M."/>
            <person name="Jafra S."/>
        </authorList>
    </citation>
    <scope>NUCLEOTIDE SEQUENCE [LARGE SCALE GENOMIC DNA]</scope>
    <source>
        <strain evidence="2 3">LUP21</strain>
    </source>
</reference>